<evidence type="ECO:0008006" key="2">
    <source>
        <dbReference type="Google" id="ProtNLM"/>
    </source>
</evidence>
<organism evidence="1">
    <name type="scientific">Pseudomonas fluorescens (strain SBW25)</name>
    <dbReference type="NCBI Taxonomy" id="216595"/>
    <lineage>
        <taxon>Bacteria</taxon>
        <taxon>Pseudomonadati</taxon>
        <taxon>Pseudomonadota</taxon>
        <taxon>Gammaproteobacteria</taxon>
        <taxon>Pseudomonadales</taxon>
        <taxon>Pseudomonadaceae</taxon>
        <taxon>Pseudomonas</taxon>
    </lineage>
</organism>
<accession>A0A0G4E4K4</accession>
<name>A0A0G4E4K4_PSEFS</name>
<evidence type="ECO:0000313" key="1">
    <source>
        <dbReference type="EMBL" id="CEK42170.1"/>
    </source>
</evidence>
<gene>
    <name evidence="1" type="ORF">PQBR57_0217</name>
</gene>
<geneLocation type="plasmid" evidence="1">
    <name>pQBR57</name>
</geneLocation>
<sequence length="245" mass="26658">MLTQSPELKQGLVAMRSGDKTKAWELMFPLAQAGDVQAMFYLGEMMLRSPEYGDNLERALKFFTVAAAKGHAGAKEMVPRVKEMLIKVKAATVPTIAGMTGVASQDEVDKANAKLAQYTAQVLRYTDIVTSGPDIPRIELMVFIAKTDSTAERIYSMTQALENQFGSKIKTRFFVVINPADWKPDGAPIGGTKLPPNGFTPDFKGQIAAQHGVRQLPSVVVVPPKGQEKVVDDLSSLSNLISNML</sequence>
<reference evidence="1" key="1">
    <citation type="submission" date="2014-12" db="EMBL/GenBank/DDBJ databases">
        <authorList>
            <person name="Hall J."/>
        </authorList>
    </citation>
    <scope>NUCLEOTIDE SEQUENCE [LARGE SCALE GENOMIC DNA]</scope>
    <source>
        <strain evidence="1">SBW25</strain>
        <plasmid evidence="1">pQBR57</plasmid>
    </source>
</reference>
<reference evidence="1" key="2">
    <citation type="submission" date="2015-06" db="EMBL/GenBank/DDBJ databases">
        <title>Environmentally co-occuring mercury resistance plasmids are genetically and phenotypically diverse and confer variable context-dependent fitness effects.</title>
        <authorList>
            <person name="Hall J.P.J."/>
            <person name="Harrison E."/>
            <person name="Lilley A.K."/>
            <person name="Paterson S."/>
            <person name="Spiers A.J."/>
            <person name="Brockhurst M.A."/>
        </authorList>
    </citation>
    <scope>NUCLEOTIDE SEQUENCE [LARGE SCALE GENOMIC DNA]</scope>
    <source>
        <strain evidence="1">SBW25</strain>
        <plasmid evidence="1">pQBR57</plasmid>
    </source>
</reference>
<dbReference type="EMBL" id="LN713926">
    <property type="protein sequence ID" value="CEK42170.1"/>
    <property type="molecule type" value="Genomic_DNA"/>
</dbReference>
<dbReference type="AlphaFoldDB" id="A0A0G4E4K4"/>
<proteinExistence type="predicted"/>
<dbReference type="RefSeq" id="WP_192963361.1">
    <property type="nucleotide sequence ID" value="NZ_LN713926.1"/>
</dbReference>
<keyword evidence="1" id="KW-0614">Plasmid</keyword>
<dbReference type="Gene3D" id="1.25.40.10">
    <property type="entry name" value="Tetratricopeptide repeat domain"/>
    <property type="match status" value="1"/>
</dbReference>
<dbReference type="SUPFAM" id="SSF81901">
    <property type="entry name" value="HCP-like"/>
    <property type="match status" value="1"/>
</dbReference>
<protein>
    <recommendedName>
        <fullName evidence="2">Sel1 repeat family protein</fullName>
    </recommendedName>
</protein>
<dbReference type="InterPro" id="IPR011990">
    <property type="entry name" value="TPR-like_helical_dom_sf"/>
</dbReference>